<feature type="domain" description="RRM" evidence="7">
    <location>
        <begin position="47"/>
        <end position="132"/>
    </location>
</feature>
<keyword evidence="3 6" id="KW-0694">RNA-binding</keyword>
<dbReference type="OrthoDB" id="287393at2759"/>
<dbReference type="InterPro" id="IPR034353">
    <property type="entry name" value="ABT1/ESF2_RRM"/>
</dbReference>
<dbReference type="InterPro" id="IPR000504">
    <property type="entry name" value="RRM_dom"/>
</dbReference>
<evidence type="ECO:0000256" key="5">
    <source>
        <dbReference type="ARBA" id="ARBA00032634"/>
    </source>
</evidence>
<evidence type="ECO:0000259" key="7">
    <source>
        <dbReference type="PROSITE" id="PS50102"/>
    </source>
</evidence>
<evidence type="ECO:0000313" key="8">
    <source>
        <dbReference type="EMBL" id="PJF18737.1"/>
    </source>
</evidence>
<dbReference type="STRING" id="1246581.A0A2H9TLW9"/>
<dbReference type="Proteomes" id="UP000240830">
    <property type="component" value="Unassembled WGS sequence"/>
</dbReference>
<dbReference type="InterPro" id="IPR035979">
    <property type="entry name" value="RBD_domain_sf"/>
</dbReference>
<organism evidence="8 9">
    <name type="scientific">Paramicrosporidium saccamoebae</name>
    <dbReference type="NCBI Taxonomy" id="1246581"/>
    <lineage>
        <taxon>Eukaryota</taxon>
        <taxon>Fungi</taxon>
        <taxon>Fungi incertae sedis</taxon>
        <taxon>Cryptomycota</taxon>
        <taxon>Cryptomycota incertae sedis</taxon>
        <taxon>Paramicrosporidium</taxon>
    </lineage>
</organism>
<dbReference type="GO" id="GO:0003723">
    <property type="term" value="F:RNA binding"/>
    <property type="evidence" value="ECO:0007669"/>
    <property type="project" value="UniProtKB-UniRule"/>
</dbReference>
<dbReference type="Gene3D" id="3.30.70.330">
    <property type="match status" value="1"/>
</dbReference>
<dbReference type="GO" id="GO:0000480">
    <property type="term" value="P:endonucleolytic cleavage in 5'-ETS of tricistronic rRNA transcript (SSU-rRNA, 5.8S rRNA, LSU-rRNA)"/>
    <property type="evidence" value="ECO:0007669"/>
    <property type="project" value="TreeGrafter"/>
</dbReference>
<dbReference type="PANTHER" id="PTHR12311:SF7">
    <property type="entry name" value="ACTIVATOR OF BASAL TRANSCRIPTION 1"/>
    <property type="match status" value="1"/>
</dbReference>
<evidence type="ECO:0000256" key="4">
    <source>
        <dbReference type="ARBA" id="ARBA00023242"/>
    </source>
</evidence>
<evidence type="ECO:0000256" key="2">
    <source>
        <dbReference type="ARBA" id="ARBA00005819"/>
    </source>
</evidence>
<gene>
    <name evidence="8" type="ORF">PSACC_01471</name>
</gene>
<dbReference type="EMBL" id="MTSL01000105">
    <property type="protein sequence ID" value="PJF18737.1"/>
    <property type="molecule type" value="Genomic_DNA"/>
</dbReference>
<dbReference type="SMART" id="SM00360">
    <property type="entry name" value="RRM"/>
    <property type="match status" value="1"/>
</dbReference>
<dbReference type="PROSITE" id="PS50102">
    <property type="entry name" value="RRM"/>
    <property type="match status" value="1"/>
</dbReference>
<evidence type="ECO:0000256" key="6">
    <source>
        <dbReference type="PROSITE-ProRule" id="PRU00176"/>
    </source>
</evidence>
<dbReference type="InterPro" id="IPR012677">
    <property type="entry name" value="Nucleotide-bd_a/b_plait_sf"/>
</dbReference>
<protein>
    <recommendedName>
        <fullName evidence="5">18S rRNA factor 2</fullName>
    </recommendedName>
</protein>
<dbReference type="SUPFAM" id="SSF54928">
    <property type="entry name" value="RNA-binding domain, RBD"/>
    <property type="match status" value="1"/>
</dbReference>
<dbReference type="InterPro" id="IPR039119">
    <property type="entry name" value="ABT1/Esf2"/>
</dbReference>
<evidence type="ECO:0000256" key="3">
    <source>
        <dbReference type="ARBA" id="ARBA00022884"/>
    </source>
</evidence>
<dbReference type="CDD" id="cd12263">
    <property type="entry name" value="RRM_ABT1_like"/>
    <property type="match status" value="1"/>
</dbReference>
<comment type="caution">
    <text evidence="8">The sequence shown here is derived from an EMBL/GenBank/DDBJ whole genome shotgun (WGS) entry which is preliminary data.</text>
</comment>
<reference evidence="8 9" key="1">
    <citation type="submission" date="2016-10" db="EMBL/GenBank/DDBJ databases">
        <title>The genome of Paramicrosporidium saccamoebae is the missing link in understanding Cryptomycota and Microsporidia evolution.</title>
        <authorList>
            <person name="Quandt C.A."/>
            <person name="Beaudet D."/>
            <person name="Corsaro D."/>
            <person name="Michel R."/>
            <person name="Corradi N."/>
            <person name="James T."/>
        </authorList>
    </citation>
    <scope>NUCLEOTIDE SEQUENCE [LARGE SCALE GENOMIC DNA]</scope>
    <source>
        <strain evidence="8 9">KSL3</strain>
    </source>
</reference>
<dbReference type="GO" id="GO:0005730">
    <property type="term" value="C:nucleolus"/>
    <property type="evidence" value="ECO:0007669"/>
    <property type="project" value="UniProtKB-SubCell"/>
</dbReference>
<comment type="similarity">
    <text evidence="2">Belongs to the ESF2/ABP1 family.</text>
</comment>
<dbReference type="GO" id="GO:0000472">
    <property type="term" value="P:endonucleolytic cleavage to generate mature 5'-end of SSU-rRNA from (SSU-rRNA, 5.8S rRNA, LSU-rRNA)"/>
    <property type="evidence" value="ECO:0007669"/>
    <property type="project" value="TreeGrafter"/>
</dbReference>
<sequence length="244" mass="28300">MSHLDRNRIPDRTPGRVFDRVVPDAHWLKLMTTLTESTSTGSVKTPGIVYLSRIPPSMTPHELRSYLVPFGKLGRVYLAPDEKTVKTGKHVSKDVRERRKARFTEGWVEFLRRKDAKTAALALNGSIIGGKKSNRFHDDMWNVKYLKDFLWSNLNEQVIYEKAVRQKKLQTEISQARKVNSQYIKQSERAVEMEKIEETRAAKKAAKEGTEMIVRSKEAIQMEQMNVLRTKFKQRKPVRANEQD</sequence>
<comment type="subcellular location">
    <subcellularLocation>
        <location evidence="1">Nucleus</location>
        <location evidence="1">Nucleolus</location>
    </subcellularLocation>
</comment>
<proteinExistence type="inferred from homology"/>
<evidence type="ECO:0000313" key="9">
    <source>
        <dbReference type="Proteomes" id="UP000240830"/>
    </source>
</evidence>
<evidence type="ECO:0000256" key="1">
    <source>
        <dbReference type="ARBA" id="ARBA00004604"/>
    </source>
</evidence>
<accession>A0A2H9TLW9</accession>
<keyword evidence="9" id="KW-1185">Reference proteome</keyword>
<dbReference type="GO" id="GO:0034462">
    <property type="term" value="P:small-subunit processome assembly"/>
    <property type="evidence" value="ECO:0007669"/>
    <property type="project" value="TreeGrafter"/>
</dbReference>
<name>A0A2H9TLW9_9FUNG</name>
<dbReference type="AlphaFoldDB" id="A0A2H9TLW9"/>
<dbReference type="PANTHER" id="PTHR12311">
    <property type="entry name" value="ACTIVATOR OF BASAL TRANSCRIPTION 1"/>
    <property type="match status" value="1"/>
</dbReference>
<keyword evidence="4" id="KW-0539">Nucleus</keyword>
<dbReference type="GO" id="GO:0000447">
    <property type="term" value="P:endonucleolytic cleavage in ITS1 to separate SSU-rRNA from 5.8S rRNA and LSU-rRNA from tricistronic rRNA transcript (SSU-rRNA, 5.8S rRNA, LSU-rRNA)"/>
    <property type="evidence" value="ECO:0007669"/>
    <property type="project" value="TreeGrafter"/>
</dbReference>